<evidence type="ECO:0000256" key="5">
    <source>
        <dbReference type="ARBA" id="ARBA00023136"/>
    </source>
</evidence>
<dbReference type="EMBL" id="AC147115">
    <property type="status" value="NOT_ANNOTATED_CDS"/>
    <property type="molecule type" value="Genomic_DNA"/>
</dbReference>
<keyword evidence="3 6" id="KW-0812">Transmembrane</keyword>
<dbReference type="Ensembl" id="ENSPTRT00000102784.1">
    <property type="protein sequence ID" value="ENSPTRP00000077562.1"/>
    <property type="gene ID" value="ENSPTRG00000046577.1"/>
</dbReference>
<dbReference type="EMBL" id="AC144376">
    <property type="status" value="NOT_ANNOTATED_CDS"/>
    <property type="molecule type" value="Genomic_DNA"/>
</dbReference>
<comment type="subcellular location">
    <subcellularLocation>
        <location evidence="1">Membrane</location>
        <topology evidence="1">Multi-pass membrane protein</topology>
    </subcellularLocation>
</comment>
<evidence type="ECO:0000256" key="1">
    <source>
        <dbReference type="ARBA" id="ARBA00004141"/>
    </source>
</evidence>
<reference evidence="7 8" key="1">
    <citation type="submission" date="2004-07" db="EMBL/GenBank/DDBJ databases">
        <title>The DNA sequence of the chimpanzee Y chromosome.</title>
        <authorList>
            <person name="Hughes J.F."/>
            <person name="Pyntikova T."/>
            <person name="Skaletsky H."/>
            <person name="Minx P.J."/>
            <person name="Rozen S."/>
            <person name="Wilson R.K."/>
            <person name="Page D.C."/>
        </authorList>
    </citation>
    <scope>NUCLEOTIDE SEQUENCE [LARGE SCALE GENOMIC DNA]</scope>
</reference>
<feature type="transmembrane region" description="Helical" evidence="6">
    <location>
        <begin position="36"/>
        <end position="53"/>
    </location>
</feature>
<accession>A0A2I3TE67</accession>
<evidence type="ECO:0000313" key="8">
    <source>
        <dbReference type="Proteomes" id="UP000002277"/>
    </source>
</evidence>
<evidence type="ECO:0000313" key="7">
    <source>
        <dbReference type="Ensembl" id="ENSPTRP00000087530.1"/>
    </source>
</evidence>
<keyword evidence="4 6" id="KW-1133">Transmembrane helix</keyword>
<dbReference type="GO" id="GO:0016020">
    <property type="term" value="C:membrane"/>
    <property type="evidence" value="ECO:0007669"/>
    <property type="project" value="UniProtKB-SubCell"/>
</dbReference>
<evidence type="ECO:0000256" key="2">
    <source>
        <dbReference type="ARBA" id="ARBA00008789"/>
    </source>
</evidence>
<feature type="transmembrane region" description="Helical" evidence="6">
    <location>
        <begin position="60"/>
        <end position="77"/>
    </location>
</feature>
<dbReference type="InterPro" id="IPR051773">
    <property type="entry name" value="XK-related_adapter"/>
</dbReference>
<dbReference type="PANTHER" id="PTHR14297">
    <property type="entry name" value="MEMBRANE TRANSPORT PROTEIN XK FAMILY MEMBER"/>
    <property type="match status" value="1"/>
</dbReference>
<dbReference type="PANTHER" id="PTHR14297:SF9">
    <property type="entry name" value="XK-RELATED PROTEIN 3"/>
    <property type="match status" value="1"/>
</dbReference>
<name>A0A2I3TE67_PANTR</name>
<keyword evidence="8" id="KW-1185">Reference proteome</keyword>
<dbReference type="GeneTree" id="ENSGT00910000148862"/>
<sequence length="128" mass="14643">MFIFNSIADDIFPLISCVAAIHCNILLQVIKLIYVMIWHSLVIISPVVTLAFFPASLKQGSLHFLLIIYFVLLLTPWLEFWKSGTHLPSNTENNSSMYMLPSILLLVSSETAARQRWDIQSYTTDFSF</sequence>
<dbReference type="Ensembl" id="ENSPTRT00000106105.1">
    <property type="protein sequence ID" value="ENSPTRP00000081640.1"/>
    <property type="gene ID" value="ENSPTRG00000047735.1"/>
</dbReference>
<reference evidence="7 8" key="2">
    <citation type="journal article" date="2005" name="Nature">
        <title>Initial sequence of the chimpanzee genome and comparison with the human genome.</title>
        <authorList>
            <consortium name="Chimpanzee sequencing and analysis consortium"/>
        </authorList>
    </citation>
    <scope>NUCLEOTIDE SEQUENCE [LARGE SCALE GENOMIC DNA]</scope>
</reference>
<feature type="transmembrane region" description="Helical" evidence="6">
    <location>
        <begin position="12"/>
        <end position="30"/>
    </location>
</feature>
<dbReference type="EMBL" id="AC159213">
    <property type="status" value="NOT_ANNOTATED_CDS"/>
    <property type="molecule type" value="Genomic_DNA"/>
</dbReference>
<proteinExistence type="inferred from homology"/>
<keyword evidence="5 6" id="KW-0472">Membrane</keyword>
<evidence type="ECO:0000256" key="6">
    <source>
        <dbReference type="SAM" id="Phobius"/>
    </source>
</evidence>
<dbReference type="Ensembl" id="ENSPTRT00000083459.1">
    <property type="protein sequence ID" value="ENSPTRP00000080307.1"/>
    <property type="gene ID" value="ENSPTRG00000048294.1"/>
</dbReference>
<evidence type="ECO:0000256" key="4">
    <source>
        <dbReference type="ARBA" id="ARBA00022989"/>
    </source>
</evidence>
<dbReference type="Proteomes" id="UP000002277">
    <property type="component" value="Chromosome Y"/>
</dbReference>
<reference evidence="7" key="3">
    <citation type="submission" date="2025-05" db="UniProtKB">
        <authorList>
            <consortium name="Ensembl"/>
        </authorList>
    </citation>
    <scope>IDENTIFICATION</scope>
</reference>
<dbReference type="Ensembl" id="ENSPTRT00000105312.1">
    <property type="protein sequence ID" value="ENSPTRP00000072530.1"/>
    <property type="gene ID" value="ENSPTRG00000051781.1"/>
</dbReference>
<dbReference type="Ensembl" id="ENSPTRT00000107264.1">
    <property type="protein sequence ID" value="ENSPTRP00000071441.1"/>
    <property type="gene ID" value="ENSPTRG00000047474.1"/>
</dbReference>
<dbReference type="EMBL" id="AC147112">
    <property type="status" value="NOT_ANNOTATED_CDS"/>
    <property type="molecule type" value="Genomic_DNA"/>
</dbReference>
<dbReference type="EMBL" id="AC159014">
    <property type="status" value="NOT_ANNOTATED_CDS"/>
    <property type="molecule type" value="Genomic_DNA"/>
</dbReference>
<evidence type="ECO:0000256" key="3">
    <source>
        <dbReference type="ARBA" id="ARBA00022692"/>
    </source>
</evidence>
<dbReference type="Ensembl" id="ENSPTRT00000104560.1">
    <property type="protein sequence ID" value="ENSPTRP00000087530.1"/>
    <property type="gene ID" value="ENSPTRG00000046839.1"/>
</dbReference>
<organism evidence="7 8">
    <name type="scientific">Pan troglodytes</name>
    <name type="common">Chimpanzee</name>
    <dbReference type="NCBI Taxonomy" id="9598"/>
    <lineage>
        <taxon>Eukaryota</taxon>
        <taxon>Metazoa</taxon>
        <taxon>Chordata</taxon>
        <taxon>Craniata</taxon>
        <taxon>Vertebrata</taxon>
        <taxon>Euteleostomi</taxon>
        <taxon>Mammalia</taxon>
        <taxon>Eutheria</taxon>
        <taxon>Euarchontoglires</taxon>
        <taxon>Primates</taxon>
        <taxon>Haplorrhini</taxon>
        <taxon>Catarrhini</taxon>
        <taxon>Hominidae</taxon>
        <taxon>Pan</taxon>
    </lineage>
</organism>
<dbReference type="AlphaFoldDB" id="A0A2I3TE67"/>
<comment type="similarity">
    <text evidence="2">Belongs to the XK family.</text>
</comment>
<protein>
    <submittedName>
        <fullName evidence="7">Uncharacterized protein</fullName>
    </submittedName>
</protein>